<protein>
    <recommendedName>
        <fullName evidence="4">DUF805 domain-containing protein</fullName>
    </recommendedName>
</protein>
<feature type="transmembrane region" description="Helical" evidence="1">
    <location>
        <begin position="109"/>
        <end position="130"/>
    </location>
</feature>
<sequence>MLTAIKYCLGNLANFAGRDARPTFWWYLLFLLIVQFVAGLLISIPLVVDSATTAYDAAQSGADQAQMQSQLMAQMGENLASTIWLSLAVSAVTTLMLLAAFVRRLHDGGFTGWIAAIPLATQAIAMVVAVRSVDVIREAFAQGSGTPANIEAMQAQVQQDPLNYVAWIGYLVVIVFGVWKSQPGANRYGAEPALLG</sequence>
<evidence type="ECO:0000313" key="3">
    <source>
        <dbReference type="Proteomes" id="UP000053464"/>
    </source>
</evidence>
<keyword evidence="1" id="KW-0472">Membrane</keyword>
<gene>
    <name evidence="2" type="ORF">AAW00_03750</name>
</gene>
<keyword evidence="1" id="KW-1133">Transmembrane helix</keyword>
<dbReference type="PATRIC" id="fig|1581420.6.peg.759"/>
<feature type="transmembrane region" description="Helical" evidence="1">
    <location>
        <begin position="82"/>
        <end position="102"/>
    </location>
</feature>
<dbReference type="PANTHER" id="PTHR34980:SF2">
    <property type="entry name" value="INNER MEMBRANE PROTEIN YHAH-RELATED"/>
    <property type="match status" value="1"/>
</dbReference>
<organism evidence="2 3">
    <name type="scientific">Aurantiacibacter luteus</name>
    <dbReference type="NCBI Taxonomy" id="1581420"/>
    <lineage>
        <taxon>Bacteria</taxon>
        <taxon>Pseudomonadati</taxon>
        <taxon>Pseudomonadota</taxon>
        <taxon>Alphaproteobacteria</taxon>
        <taxon>Sphingomonadales</taxon>
        <taxon>Erythrobacteraceae</taxon>
        <taxon>Aurantiacibacter</taxon>
    </lineage>
</organism>
<feature type="transmembrane region" description="Helical" evidence="1">
    <location>
        <begin position="24"/>
        <end position="48"/>
    </location>
</feature>
<accession>A0A0G9MY75</accession>
<feature type="transmembrane region" description="Helical" evidence="1">
    <location>
        <begin position="162"/>
        <end position="179"/>
    </location>
</feature>
<dbReference type="InterPro" id="IPR008523">
    <property type="entry name" value="DUF805"/>
</dbReference>
<dbReference type="EMBL" id="LBHB01000001">
    <property type="protein sequence ID" value="KLE35549.1"/>
    <property type="molecule type" value="Genomic_DNA"/>
</dbReference>
<keyword evidence="3" id="KW-1185">Reference proteome</keyword>
<dbReference type="PANTHER" id="PTHR34980">
    <property type="entry name" value="INNER MEMBRANE PROTEIN-RELATED-RELATED"/>
    <property type="match status" value="1"/>
</dbReference>
<dbReference type="GO" id="GO:0005886">
    <property type="term" value="C:plasma membrane"/>
    <property type="evidence" value="ECO:0007669"/>
    <property type="project" value="TreeGrafter"/>
</dbReference>
<dbReference type="Pfam" id="PF05656">
    <property type="entry name" value="DUF805"/>
    <property type="match status" value="1"/>
</dbReference>
<name>A0A0G9MY75_9SPHN</name>
<evidence type="ECO:0008006" key="4">
    <source>
        <dbReference type="Google" id="ProtNLM"/>
    </source>
</evidence>
<evidence type="ECO:0000313" key="2">
    <source>
        <dbReference type="EMBL" id="KLE35549.1"/>
    </source>
</evidence>
<proteinExistence type="predicted"/>
<evidence type="ECO:0000256" key="1">
    <source>
        <dbReference type="SAM" id="Phobius"/>
    </source>
</evidence>
<dbReference type="RefSeq" id="WP_047002951.1">
    <property type="nucleotide sequence ID" value="NZ_LBHB01000001.1"/>
</dbReference>
<comment type="caution">
    <text evidence="2">The sequence shown here is derived from an EMBL/GenBank/DDBJ whole genome shotgun (WGS) entry which is preliminary data.</text>
</comment>
<keyword evidence="1" id="KW-0812">Transmembrane</keyword>
<dbReference type="AlphaFoldDB" id="A0A0G9MY75"/>
<dbReference type="Proteomes" id="UP000053464">
    <property type="component" value="Unassembled WGS sequence"/>
</dbReference>
<dbReference type="STRING" id="1581420.AAW00_03750"/>
<reference evidence="2 3" key="1">
    <citation type="submission" date="2015-04" db="EMBL/GenBank/DDBJ databases">
        <title>The draft genome sequence of Erythrobacter luteus KA37.</title>
        <authorList>
            <person name="Zhuang L."/>
            <person name="Liu Y."/>
            <person name="Shao Z."/>
        </authorList>
    </citation>
    <scope>NUCLEOTIDE SEQUENCE [LARGE SCALE GENOMIC DNA]</scope>
    <source>
        <strain evidence="2 3">KA37</strain>
    </source>
</reference>